<feature type="compositionally biased region" description="Basic and acidic residues" evidence="1">
    <location>
        <begin position="193"/>
        <end position="204"/>
    </location>
</feature>
<proteinExistence type="predicted"/>
<feature type="region of interest" description="Disordered" evidence="1">
    <location>
        <begin position="55"/>
        <end position="91"/>
    </location>
</feature>
<dbReference type="VEuPathDB" id="FungiDB:RhiirFUN_018512"/>
<evidence type="ECO:0000256" key="1">
    <source>
        <dbReference type="SAM" id="MobiDB-lite"/>
    </source>
</evidence>
<name>U9UW88_RHIID</name>
<evidence type="ECO:0000313" key="2">
    <source>
        <dbReference type="EMBL" id="ESA19866.1"/>
    </source>
</evidence>
<organism evidence="2">
    <name type="scientific">Rhizophagus irregularis (strain DAOM 181602 / DAOM 197198 / MUCL 43194)</name>
    <name type="common">Arbuscular mycorrhizal fungus</name>
    <name type="synonym">Glomus intraradices</name>
    <dbReference type="NCBI Taxonomy" id="747089"/>
    <lineage>
        <taxon>Eukaryota</taxon>
        <taxon>Fungi</taxon>
        <taxon>Fungi incertae sedis</taxon>
        <taxon>Mucoromycota</taxon>
        <taxon>Glomeromycotina</taxon>
        <taxon>Glomeromycetes</taxon>
        <taxon>Glomerales</taxon>
        <taxon>Glomeraceae</taxon>
        <taxon>Rhizophagus</taxon>
    </lineage>
</organism>
<accession>U9UW88</accession>
<feature type="compositionally biased region" description="Polar residues" evidence="1">
    <location>
        <begin position="180"/>
        <end position="189"/>
    </location>
</feature>
<dbReference type="HOGENOM" id="CLU_906555_0_0_1"/>
<dbReference type="EMBL" id="KI277887">
    <property type="protein sequence ID" value="ESA19866.1"/>
    <property type="molecule type" value="Genomic_DNA"/>
</dbReference>
<sequence>MLFPDPSHGQGNSRQIVQKTLDGNVVRVWNFIRIADNGYDGEYCAGSGLLPNINDDHNIDDGDGDDDDDDDDDDDSDDNDGDASSDYVEQNPDEEWREIEINSQKFRVSSLGRVQLTNVLITKRSLHAGYYRIGRVYKYQVHRLVALAFSPNEEVSNFKLLSVELLAYLESKKSEDHKNGTNSTTNSGSVGEVTRKRSIDDDDDKRTIGNMYGFIPTLMEYPKREARLHLKEPEDNKLLPHLKTINVVVKKLNQTEFPSQPIFLQKMLNDLRRLNLLNYIKKNLEVNIREFDGNELTLNPPIQPGDL</sequence>
<gene>
    <name evidence="2" type="ORF">GLOINDRAFT_320195</name>
</gene>
<dbReference type="AlphaFoldDB" id="U9UW88"/>
<feature type="compositionally biased region" description="Acidic residues" evidence="1">
    <location>
        <begin position="61"/>
        <end position="83"/>
    </location>
</feature>
<protein>
    <submittedName>
        <fullName evidence="2">Uncharacterized protein</fullName>
    </submittedName>
</protein>
<dbReference type="VEuPathDB" id="FungiDB:RhiirFUN_018513"/>
<dbReference type="Gene3D" id="3.90.75.20">
    <property type="match status" value="1"/>
</dbReference>
<reference evidence="2" key="1">
    <citation type="submission" date="2013-07" db="EMBL/GenBank/DDBJ databases">
        <title>The genome of an arbuscular mycorrhizal fungus provides insights into the evolution of the oldest plant symbiosis.</title>
        <authorList>
            <consortium name="DOE Joint Genome Institute"/>
            <person name="Tisserant E."/>
            <person name="Malbreil M."/>
            <person name="Kuo A."/>
            <person name="Kohler A."/>
            <person name="Symeonidi A."/>
            <person name="Balestrini R."/>
            <person name="Charron P."/>
            <person name="Duensing N."/>
            <person name="Frei-dit-Frey N."/>
            <person name="Gianinazzi-Pearson V."/>
            <person name="Gilbert B."/>
            <person name="Handa Y."/>
            <person name="Hijri M."/>
            <person name="Kaul R."/>
            <person name="Kawaguchi M."/>
            <person name="Krajinski F."/>
            <person name="Lammers P."/>
            <person name="Lapierre D."/>
            <person name="Masclaux F.G."/>
            <person name="Murat C."/>
            <person name="Morin E."/>
            <person name="Ndikumana S."/>
            <person name="Pagni M."/>
            <person name="Petitpierre D."/>
            <person name="Requena N."/>
            <person name="Rosikiewicz P."/>
            <person name="Riley R."/>
            <person name="Saito K."/>
            <person name="San Clemente H."/>
            <person name="Shapiro H."/>
            <person name="van Tuinen D."/>
            <person name="Becard G."/>
            <person name="Bonfante P."/>
            <person name="Paszkowski U."/>
            <person name="Shachar-Hill Y."/>
            <person name="Young J.P."/>
            <person name="Sanders I.R."/>
            <person name="Henrissat B."/>
            <person name="Rensing S.A."/>
            <person name="Grigoriev I.V."/>
            <person name="Corradi N."/>
            <person name="Roux C."/>
            <person name="Martin F."/>
        </authorList>
    </citation>
    <scope>NUCLEOTIDE SEQUENCE</scope>
    <source>
        <strain evidence="2">DAOM 197198</strain>
    </source>
</reference>
<feature type="region of interest" description="Disordered" evidence="1">
    <location>
        <begin position="174"/>
        <end position="204"/>
    </location>
</feature>